<dbReference type="Pfam" id="PF13391">
    <property type="entry name" value="HNH_2"/>
    <property type="match status" value="1"/>
</dbReference>
<evidence type="ECO:0000313" key="3">
    <source>
        <dbReference type="EMBL" id="KAJ5403293.1"/>
    </source>
</evidence>
<reference evidence="3" key="1">
    <citation type="submission" date="2022-12" db="EMBL/GenBank/DDBJ databases">
        <authorList>
            <person name="Petersen C."/>
        </authorList>
    </citation>
    <scope>NUCLEOTIDE SEQUENCE</scope>
    <source>
        <strain evidence="3">IBT 29677</strain>
    </source>
</reference>
<evidence type="ECO:0000313" key="4">
    <source>
        <dbReference type="Proteomes" id="UP001147747"/>
    </source>
</evidence>
<reference evidence="3" key="2">
    <citation type="journal article" date="2023" name="IMA Fungus">
        <title>Comparative genomic study of the Penicillium genus elucidates a diverse pangenome and 15 lateral gene transfer events.</title>
        <authorList>
            <person name="Petersen C."/>
            <person name="Sorensen T."/>
            <person name="Nielsen M.R."/>
            <person name="Sondergaard T.E."/>
            <person name="Sorensen J.L."/>
            <person name="Fitzpatrick D.A."/>
            <person name="Frisvad J.C."/>
            <person name="Nielsen K.L."/>
        </authorList>
    </citation>
    <scope>NUCLEOTIDE SEQUENCE</scope>
    <source>
        <strain evidence="3">IBT 29677</strain>
    </source>
</reference>
<protein>
    <recommendedName>
        <fullName evidence="2">HNH nuclease domain-containing protein</fullName>
    </recommendedName>
</protein>
<dbReference type="Proteomes" id="UP001147747">
    <property type="component" value="Unassembled WGS sequence"/>
</dbReference>
<dbReference type="InterPro" id="IPR003615">
    <property type="entry name" value="HNH_nuc"/>
</dbReference>
<dbReference type="OrthoDB" id="5386595at2759"/>
<feature type="domain" description="HNH nuclease" evidence="2">
    <location>
        <begin position="184"/>
        <end position="248"/>
    </location>
</feature>
<accession>A0A9W9W4D9</accession>
<dbReference type="AlphaFoldDB" id="A0A9W9W4D9"/>
<name>A0A9W9W4D9_9EURO</name>
<dbReference type="GeneID" id="81366781"/>
<dbReference type="EMBL" id="JAPZBU010000005">
    <property type="protein sequence ID" value="KAJ5403293.1"/>
    <property type="molecule type" value="Genomic_DNA"/>
</dbReference>
<keyword evidence="4" id="KW-1185">Reference proteome</keyword>
<dbReference type="RefSeq" id="XP_056490535.1">
    <property type="nucleotide sequence ID" value="XM_056627801.1"/>
</dbReference>
<feature type="region of interest" description="Disordered" evidence="1">
    <location>
        <begin position="384"/>
        <end position="409"/>
    </location>
</feature>
<gene>
    <name evidence="3" type="ORF">N7509_003164</name>
</gene>
<organism evidence="3 4">
    <name type="scientific">Penicillium cosmopolitanum</name>
    <dbReference type="NCBI Taxonomy" id="1131564"/>
    <lineage>
        <taxon>Eukaryota</taxon>
        <taxon>Fungi</taxon>
        <taxon>Dikarya</taxon>
        <taxon>Ascomycota</taxon>
        <taxon>Pezizomycotina</taxon>
        <taxon>Eurotiomycetes</taxon>
        <taxon>Eurotiomycetidae</taxon>
        <taxon>Eurotiales</taxon>
        <taxon>Aspergillaceae</taxon>
        <taxon>Penicillium</taxon>
    </lineage>
</organism>
<comment type="caution">
    <text evidence="3">The sequence shown here is derived from an EMBL/GenBank/DDBJ whole genome shotgun (WGS) entry which is preliminary data.</text>
</comment>
<proteinExistence type="predicted"/>
<sequence length="409" mass="46548">MARAPAKRPILPRRIFNRLSEQSKTVLESRSQPTGPASIATDTTRSVSVFLEQTIRNYECEIAYIKAARDGLVEAQDLKRITADEFRTEIVPFLQQAQETQQRLSLVKHQKELIEEDLEDAISIKRQKQSGGPSLELLENAYTQSILPRVMAASARQRKSRFDQSGFRKAVQTFYDVPLNKGYCHVLGCWLPKDYMKAAHLVPKSLTCGEISYLYGSKSDPTTREDPRNAVCLYSTIEQGLDNGTIVILPIYQSDSEIGSPTRWKCVLANEGAKNDMIIGIEKFTALMKEEFPSKKFLRWGDIDGRELKFVGQNRPARRYLYFRFIITYLFHKRNGEAPFAKKVDNLETFWPTPGPYLRKSMLVVLAKNVSNCNIPDSILDTTTFEDDESSSPITDGSPKWDPSLPRHH</sequence>
<evidence type="ECO:0000259" key="2">
    <source>
        <dbReference type="Pfam" id="PF13391"/>
    </source>
</evidence>
<evidence type="ECO:0000256" key="1">
    <source>
        <dbReference type="SAM" id="MobiDB-lite"/>
    </source>
</evidence>